<dbReference type="PANTHER" id="PTHR36222:SF1">
    <property type="entry name" value="SERINE PROTEASE INHIBITOR RV3364C"/>
    <property type="match status" value="1"/>
</dbReference>
<evidence type="ECO:0000313" key="3">
    <source>
        <dbReference type="EMBL" id="GGM30462.1"/>
    </source>
</evidence>
<protein>
    <recommendedName>
        <fullName evidence="2">Roadblock/LAMTOR2 domain-containing protein</fullName>
    </recommendedName>
</protein>
<dbReference type="Gene3D" id="3.30.450.30">
    <property type="entry name" value="Dynein light chain 2a, cytoplasmic"/>
    <property type="match status" value="1"/>
</dbReference>
<feature type="region of interest" description="Disordered" evidence="1">
    <location>
        <begin position="136"/>
        <end position="168"/>
    </location>
</feature>
<dbReference type="Pfam" id="PF03259">
    <property type="entry name" value="Robl_LC7"/>
    <property type="match status" value="1"/>
</dbReference>
<name>A0A917TNY4_9ACTN</name>
<evidence type="ECO:0000313" key="4">
    <source>
        <dbReference type="Proteomes" id="UP000642070"/>
    </source>
</evidence>
<dbReference type="SMART" id="SM00960">
    <property type="entry name" value="Robl_LC7"/>
    <property type="match status" value="1"/>
</dbReference>
<organism evidence="3 4">
    <name type="scientific">Dactylosporangium sucinum</name>
    <dbReference type="NCBI Taxonomy" id="1424081"/>
    <lineage>
        <taxon>Bacteria</taxon>
        <taxon>Bacillati</taxon>
        <taxon>Actinomycetota</taxon>
        <taxon>Actinomycetes</taxon>
        <taxon>Micromonosporales</taxon>
        <taxon>Micromonosporaceae</taxon>
        <taxon>Dactylosporangium</taxon>
    </lineage>
</organism>
<reference evidence="3" key="1">
    <citation type="journal article" date="2014" name="Int. J. Syst. Evol. Microbiol.">
        <title>Complete genome sequence of Corynebacterium casei LMG S-19264T (=DSM 44701T), isolated from a smear-ripened cheese.</title>
        <authorList>
            <consortium name="US DOE Joint Genome Institute (JGI-PGF)"/>
            <person name="Walter F."/>
            <person name="Albersmeier A."/>
            <person name="Kalinowski J."/>
            <person name="Ruckert C."/>
        </authorList>
    </citation>
    <scope>NUCLEOTIDE SEQUENCE</scope>
    <source>
        <strain evidence="3">JCM 19831</strain>
    </source>
</reference>
<proteinExistence type="predicted"/>
<evidence type="ECO:0000256" key="1">
    <source>
        <dbReference type="SAM" id="MobiDB-lite"/>
    </source>
</evidence>
<dbReference type="PANTHER" id="PTHR36222">
    <property type="entry name" value="SERINE PROTEASE INHIBITOR RV3364C"/>
    <property type="match status" value="1"/>
</dbReference>
<dbReference type="InterPro" id="IPR004942">
    <property type="entry name" value="Roadblock/LAMTOR2_dom"/>
</dbReference>
<comment type="caution">
    <text evidence="3">The sequence shown here is derived from an EMBL/GenBank/DDBJ whole genome shotgun (WGS) entry which is preliminary data.</text>
</comment>
<dbReference type="InterPro" id="IPR053141">
    <property type="entry name" value="Mycobact_SerProt_Inhib_Rv3364c"/>
</dbReference>
<dbReference type="Proteomes" id="UP000642070">
    <property type="component" value="Unassembled WGS sequence"/>
</dbReference>
<evidence type="ECO:0000259" key="2">
    <source>
        <dbReference type="SMART" id="SM00960"/>
    </source>
</evidence>
<gene>
    <name evidence="3" type="ORF">GCM10007977_034710</name>
</gene>
<feature type="domain" description="Roadblock/LAMTOR2" evidence="2">
    <location>
        <begin position="14"/>
        <end position="104"/>
    </location>
</feature>
<dbReference type="AlphaFoldDB" id="A0A917TNY4"/>
<keyword evidence="4" id="KW-1185">Reference proteome</keyword>
<dbReference type="EMBL" id="BMPI01000015">
    <property type="protein sequence ID" value="GGM30462.1"/>
    <property type="molecule type" value="Genomic_DNA"/>
</dbReference>
<sequence length="168" mass="16595">MTRPASAPAMADLHRLLDDLVSEVPGTEVAVLLSTDGLPLAASREVNRDAGELVAAAAAGLHALAVVAGSSIHGGTTLRTIVEMEHVLLAIEPAGDSAVLAVAFSGAPDPASVNGPVTAAASQAAKALAAVHAARRANAPDAADPAAPGTKHRAGRHARADDDAFATG</sequence>
<accession>A0A917TNY4</accession>
<reference evidence="3" key="2">
    <citation type="submission" date="2020-09" db="EMBL/GenBank/DDBJ databases">
        <authorList>
            <person name="Sun Q."/>
            <person name="Ohkuma M."/>
        </authorList>
    </citation>
    <scope>NUCLEOTIDE SEQUENCE</scope>
    <source>
        <strain evidence="3">JCM 19831</strain>
    </source>
</reference>
<dbReference type="SUPFAM" id="SSF103196">
    <property type="entry name" value="Roadblock/LC7 domain"/>
    <property type="match status" value="1"/>
</dbReference>
<feature type="compositionally biased region" description="Low complexity" evidence="1">
    <location>
        <begin position="136"/>
        <end position="147"/>
    </location>
</feature>
<dbReference type="RefSeq" id="WP_380020073.1">
    <property type="nucleotide sequence ID" value="NZ_JBHMED010000100.1"/>
</dbReference>